<feature type="transmembrane region" description="Helical" evidence="6">
    <location>
        <begin position="107"/>
        <end position="127"/>
    </location>
</feature>
<dbReference type="EMBL" id="KZ819603">
    <property type="protein sequence ID" value="PWN34894.1"/>
    <property type="molecule type" value="Genomic_DNA"/>
</dbReference>
<feature type="transmembrane region" description="Helical" evidence="6">
    <location>
        <begin position="239"/>
        <end position="259"/>
    </location>
</feature>
<dbReference type="OrthoDB" id="196103at2759"/>
<dbReference type="Gene3D" id="1.20.1250.20">
    <property type="entry name" value="MFS general substrate transporter like domains"/>
    <property type="match status" value="1"/>
</dbReference>
<evidence type="ECO:0000256" key="3">
    <source>
        <dbReference type="ARBA" id="ARBA00022989"/>
    </source>
</evidence>
<dbReference type="InParanoid" id="A0A316VC64"/>
<evidence type="ECO:0000256" key="5">
    <source>
        <dbReference type="SAM" id="MobiDB-lite"/>
    </source>
</evidence>
<reference evidence="7 8" key="1">
    <citation type="journal article" date="2018" name="Mol. Biol. Evol.">
        <title>Broad Genomic Sampling Reveals a Smut Pathogenic Ancestry of the Fungal Clade Ustilaginomycotina.</title>
        <authorList>
            <person name="Kijpornyongpan T."/>
            <person name="Mondo S.J."/>
            <person name="Barry K."/>
            <person name="Sandor L."/>
            <person name="Lee J."/>
            <person name="Lipzen A."/>
            <person name="Pangilinan J."/>
            <person name="LaButti K."/>
            <person name="Hainaut M."/>
            <person name="Henrissat B."/>
            <person name="Grigoriev I.V."/>
            <person name="Spatafora J.W."/>
            <person name="Aime M.C."/>
        </authorList>
    </citation>
    <scope>NUCLEOTIDE SEQUENCE [LARGE SCALE GENOMIC DNA]</scope>
    <source>
        <strain evidence="7 8">MCA 3882</strain>
    </source>
</reference>
<evidence type="ECO:0000313" key="8">
    <source>
        <dbReference type="Proteomes" id="UP000245771"/>
    </source>
</evidence>
<dbReference type="GeneID" id="37020395"/>
<evidence type="ECO:0000313" key="7">
    <source>
        <dbReference type="EMBL" id="PWN34894.1"/>
    </source>
</evidence>
<feature type="transmembrane region" description="Helical" evidence="6">
    <location>
        <begin position="327"/>
        <end position="347"/>
    </location>
</feature>
<feature type="transmembrane region" description="Helical" evidence="6">
    <location>
        <begin position="206"/>
        <end position="227"/>
    </location>
</feature>
<evidence type="ECO:0000256" key="4">
    <source>
        <dbReference type="ARBA" id="ARBA00023136"/>
    </source>
</evidence>
<evidence type="ECO:0000256" key="2">
    <source>
        <dbReference type="ARBA" id="ARBA00022692"/>
    </source>
</evidence>
<evidence type="ECO:0000256" key="6">
    <source>
        <dbReference type="SAM" id="Phobius"/>
    </source>
</evidence>
<dbReference type="PANTHER" id="PTHR23294:SF19">
    <property type="entry name" value="DUF895 DOMAIN MEMBRANE PROTEIN-RELATED"/>
    <property type="match status" value="1"/>
</dbReference>
<keyword evidence="2 6" id="KW-0812">Transmembrane</keyword>
<feature type="transmembrane region" description="Helical" evidence="6">
    <location>
        <begin position="164"/>
        <end position="185"/>
    </location>
</feature>
<feature type="transmembrane region" description="Helical" evidence="6">
    <location>
        <begin position="76"/>
        <end position="95"/>
    </location>
</feature>
<keyword evidence="4 6" id="KW-0472">Membrane</keyword>
<accession>A0A316VC64</accession>
<keyword evidence="3 6" id="KW-1133">Transmembrane helix</keyword>
<dbReference type="SUPFAM" id="SSF103473">
    <property type="entry name" value="MFS general substrate transporter"/>
    <property type="match status" value="1"/>
</dbReference>
<feature type="transmembrane region" description="Helical" evidence="6">
    <location>
        <begin position="295"/>
        <end position="315"/>
    </location>
</feature>
<keyword evidence="8" id="KW-1185">Reference proteome</keyword>
<dbReference type="PANTHER" id="PTHR23294">
    <property type="entry name" value="ET TRANSLATION PRODUCT-RELATED"/>
    <property type="match status" value="1"/>
</dbReference>
<feature type="transmembrane region" description="Helical" evidence="6">
    <location>
        <begin position="461"/>
        <end position="483"/>
    </location>
</feature>
<dbReference type="InterPro" id="IPR036259">
    <property type="entry name" value="MFS_trans_sf"/>
</dbReference>
<feature type="transmembrane region" description="Helical" evidence="6">
    <location>
        <begin position="359"/>
        <end position="378"/>
    </location>
</feature>
<dbReference type="RefSeq" id="XP_025355196.1">
    <property type="nucleotide sequence ID" value="XM_025498614.1"/>
</dbReference>
<comment type="subcellular location">
    <subcellularLocation>
        <location evidence="1">Membrane</location>
        <topology evidence="1">Multi-pass membrane protein</topology>
    </subcellularLocation>
</comment>
<dbReference type="Pfam" id="PF05978">
    <property type="entry name" value="UNC-93"/>
    <property type="match status" value="1"/>
</dbReference>
<dbReference type="InterPro" id="IPR010291">
    <property type="entry name" value="Ion_channel_UNC-93"/>
</dbReference>
<feature type="transmembrane region" description="Helical" evidence="6">
    <location>
        <begin position="398"/>
        <end position="416"/>
    </location>
</feature>
<feature type="region of interest" description="Disordered" evidence="5">
    <location>
        <begin position="45"/>
        <end position="70"/>
    </location>
</feature>
<proteinExistence type="predicted"/>
<feature type="transmembrane region" description="Helical" evidence="6">
    <location>
        <begin position="139"/>
        <end position="158"/>
    </location>
</feature>
<feature type="compositionally biased region" description="Polar residues" evidence="5">
    <location>
        <begin position="51"/>
        <end position="63"/>
    </location>
</feature>
<sequence length="540" mass="58912">MQTLKEFLSSSSSPPINHSYDLLPLEEINQNTMSNVQDEKIDSGSLEAGSESANHSLHAQPTTDHGRKRNPFRSTFTQATILGICSFLAPGLWGAMSSTGGGGTQSISLVNAANSSTFCLMVVTALLTPAMIHLTNVRWTLAFGALGYAPYAAGLYTYRKYGTSASWFVVLGAVLCGISAGVFWASEGAIILSYPERKKQGIYTSYWLMFRVMGQMVGGAINLGLNANNGQAGSLSTNTFLVFVVLQCIGPFVALLISLPHQVQRKDGTPVVLKLNPTLKSELKAMWVAITAKKVLLLLPLIWQTTFSEAVIFSINGTYFSVRSRALASFLGAVVAASACYILGFILDNHKWSLNGRARYAFLSIYAMQFAWWGWSIYTTHDYSKSSPTHDWSEGSAWSPGFAMLLMLQIGFNLMYEYTYWLVGATSEQPGEIVRLAGVIRSVESAGQAVSYGINSTSWPFYAVCSLNLGFTFLGVIFAWPVVRKTGILSDGTYLYQPPIYADEEEREAIKREVADEAAVVGTAKEGNEIKKVDEITSAH</sequence>
<evidence type="ECO:0000256" key="1">
    <source>
        <dbReference type="ARBA" id="ARBA00004141"/>
    </source>
</evidence>
<gene>
    <name evidence="7" type="ORF">FA14DRAFT_160307</name>
</gene>
<protein>
    <recommendedName>
        <fullName evidence="9">MFS general substrate transporter</fullName>
    </recommendedName>
</protein>
<evidence type="ECO:0008006" key="9">
    <source>
        <dbReference type="Google" id="ProtNLM"/>
    </source>
</evidence>
<dbReference type="GO" id="GO:0016020">
    <property type="term" value="C:membrane"/>
    <property type="evidence" value="ECO:0007669"/>
    <property type="project" value="UniProtKB-SubCell"/>
</dbReference>
<organism evidence="7 8">
    <name type="scientific">Meira miltonrushii</name>
    <dbReference type="NCBI Taxonomy" id="1280837"/>
    <lineage>
        <taxon>Eukaryota</taxon>
        <taxon>Fungi</taxon>
        <taxon>Dikarya</taxon>
        <taxon>Basidiomycota</taxon>
        <taxon>Ustilaginomycotina</taxon>
        <taxon>Exobasidiomycetes</taxon>
        <taxon>Exobasidiales</taxon>
        <taxon>Brachybasidiaceae</taxon>
        <taxon>Meira</taxon>
    </lineage>
</organism>
<dbReference type="Proteomes" id="UP000245771">
    <property type="component" value="Unassembled WGS sequence"/>
</dbReference>
<dbReference type="AlphaFoldDB" id="A0A316VC64"/>
<dbReference type="InterPro" id="IPR051617">
    <property type="entry name" value="UNC-93-like_regulator"/>
</dbReference>
<name>A0A316VC64_9BASI</name>